<dbReference type="SUPFAM" id="SSF47413">
    <property type="entry name" value="lambda repressor-like DNA-binding domains"/>
    <property type="match status" value="1"/>
</dbReference>
<feature type="domain" description="HTH cro/C1-type" evidence="2">
    <location>
        <begin position="13"/>
        <end position="67"/>
    </location>
</feature>
<name>A0A6N7VXE7_9FIRM</name>
<dbReference type="InterPro" id="IPR050807">
    <property type="entry name" value="TransReg_Diox_bact_type"/>
</dbReference>
<reference evidence="3 4" key="1">
    <citation type="submission" date="2019-08" db="EMBL/GenBank/DDBJ databases">
        <title>In-depth cultivation of the pig gut microbiome towards novel bacterial diversity and tailored functional studies.</title>
        <authorList>
            <person name="Wylensek D."/>
            <person name="Hitch T.C.A."/>
            <person name="Clavel T."/>
        </authorList>
    </citation>
    <scope>NUCLEOTIDE SEQUENCE [LARGE SCALE GENOMIC DNA]</scope>
    <source>
        <strain evidence="3 4">WCA-389-WT-23B</strain>
    </source>
</reference>
<dbReference type="SMART" id="SM00530">
    <property type="entry name" value="HTH_XRE"/>
    <property type="match status" value="1"/>
</dbReference>
<dbReference type="PANTHER" id="PTHR46797">
    <property type="entry name" value="HTH-TYPE TRANSCRIPTIONAL REGULATOR"/>
    <property type="match status" value="1"/>
</dbReference>
<evidence type="ECO:0000313" key="3">
    <source>
        <dbReference type="EMBL" id="MSS87706.1"/>
    </source>
</evidence>
<dbReference type="CDD" id="cd00093">
    <property type="entry name" value="HTH_XRE"/>
    <property type="match status" value="1"/>
</dbReference>
<organism evidence="3 4">
    <name type="scientific">Eisenbergiella porci</name>
    <dbReference type="NCBI Taxonomy" id="2652274"/>
    <lineage>
        <taxon>Bacteria</taxon>
        <taxon>Bacillati</taxon>
        <taxon>Bacillota</taxon>
        <taxon>Clostridia</taxon>
        <taxon>Lachnospirales</taxon>
        <taxon>Lachnospiraceae</taxon>
        <taxon>Eisenbergiella</taxon>
    </lineage>
</organism>
<dbReference type="GO" id="GO:0003677">
    <property type="term" value="F:DNA binding"/>
    <property type="evidence" value="ECO:0007669"/>
    <property type="project" value="UniProtKB-KW"/>
</dbReference>
<accession>A0A6N7VXE7</accession>
<proteinExistence type="predicted"/>
<dbReference type="GO" id="GO:0003700">
    <property type="term" value="F:DNA-binding transcription factor activity"/>
    <property type="evidence" value="ECO:0007669"/>
    <property type="project" value="TreeGrafter"/>
</dbReference>
<dbReference type="RefSeq" id="WP_154463728.1">
    <property type="nucleotide sequence ID" value="NZ_AP031441.1"/>
</dbReference>
<keyword evidence="4" id="KW-1185">Reference proteome</keyword>
<dbReference type="GO" id="GO:0005829">
    <property type="term" value="C:cytosol"/>
    <property type="evidence" value="ECO:0007669"/>
    <property type="project" value="TreeGrafter"/>
</dbReference>
<protein>
    <submittedName>
        <fullName evidence="3">Helix-turn-helix transcriptional regulator</fullName>
    </submittedName>
</protein>
<dbReference type="Proteomes" id="UP000436047">
    <property type="component" value="Unassembled WGS sequence"/>
</dbReference>
<dbReference type="Gene3D" id="1.10.260.40">
    <property type="entry name" value="lambda repressor-like DNA-binding domains"/>
    <property type="match status" value="1"/>
</dbReference>
<evidence type="ECO:0000259" key="2">
    <source>
        <dbReference type="PROSITE" id="PS50943"/>
    </source>
</evidence>
<dbReference type="GeneID" id="86052436"/>
<keyword evidence="1" id="KW-0238">DNA-binding</keyword>
<dbReference type="PANTHER" id="PTHR46797:SF1">
    <property type="entry name" value="METHYLPHOSPHONATE SYNTHASE"/>
    <property type="match status" value="1"/>
</dbReference>
<dbReference type="AlphaFoldDB" id="A0A6N7VXE7"/>
<dbReference type="EMBL" id="VUMI01000006">
    <property type="protein sequence ID" value="MSS87706.1"/>
    <property type="molecule type" value="Genomic_DNA"/>
</dbReference>
<evidence type="ECO:0000256" key="1">
    <source>
        <dbReference type="ARBA" id="ARBA00023125"/>
    </source>
</evidence>
<dbReference type="Pfam" id="PF01381">
    <property type="entry name" value="HTH_3"/>
    <property type="match status" value="1"/>
</dbReference>
<gene>
    <name evidence="3" type="ORF">FYJ45_05010</name>
</gene>
<dbReference type="PROSITE" id="PS50943">
    <property type="entry name" value="HTH_CROC1"/>
    <property type="match status" value="1"/>
</dbReference>
<sequence length="115" mass="13459">MNEKVMIQVHENIKKYRKLNNMTQEKLAAALEMDPQYYAQLERGERNFSLEKIVKICSVLHVNVEDIVDITPVENSGNESPARKLERLLPLMDTLSEKQMLVLEKFIKEILPYLK</sequence>
<dbReference type="InterPro" id="IPR010982">
    <property type="entry name" value="Lambda_DNA-bd_dom_sf"/>
</dbReference>
<evidence type="ECO:0000313" key="4">
    <source>
        <dbReference type="Proteomes" id="UP000436047"/>
    </source>
</evidence>
<comment type="caution">
    <text evidence="3">The sequence shown here is derived from an EMBL/GenBank/DDBJ whole genome shotgun (WGS) entry which is preliminary data.</text>
</comment>
<dbReference type="InterPro" id="IPR001387">
    <property type="entry name" value="Cro/C1-type_HTH"/>
</dbReference>